<dbReference type="OrthoDB" id="2418081at2759"/>
<proteinExistence type="inferred from homology"/>
<protein>
    <submittedName>
        <fullName evidence="3">Rhinocladiella mackenziei CBS 650.93 unplaced genomic scaffold supercont1.2, whole genome shotgun sequence</fullName>
    </submittedName>
</protein>
<comment type="similarity">
    <text evidence="1">Belongs to the AB hydrolase superfamily. AB hydrolase 2 family.</text>
</comment>
<evidence type="ECO:0000313" key="4">
    <source>
        <dbReference type="Proteomes" id="UP000053617"/>
    </source>
</evidence>
<dbReference type="SUPFAM" id="SSF53474">
    <property type="entry name" value="alpha/beta-Hydrolases"/>
    <property type="match status" value="1"/>
</dbReference>
<accession>A0A0D2HBG9</accession>
<dbReference type="GO" id="GO:0052689">
    <property type="term" value="F:carboxylic ester hydrolase activity"/>
    <property type="evidence" value="ECO:0007669"/>
    <property type="project" value="TreeGrafter"/>
</dbReference>
<dbReference type="GeneID" id="25290503"/>
<evidence type="ECO:0000259" key="2">
    <source>
        <dbReference type="Pfam" id="PF02230"/>
    </source>
</evidence>
<dbReference type="HOGENOM" id="CLU_049413_2_2_1"/>
<dbReference type="InterPro" id="IPR029058">
    <property type="entry name" value="AB_hydrolase_fold"/>
</dbReference>
<dbReference type="InterPro" id="IPR003140">
    <property type="entry name" value="PLipase/COase/thioEstase"/>
</dbReference>
<dbReference type="VEuPathDB" id="FungiDB:Z518_02432"/>
<dbReference type="InterPro" id="IPR050565">
    <property type="entry name" value="LYPA1-2/EST-like"/>
</dbReference>
<sequence length="287" mass="31421">MAGNTFPDPFIVPPTSEHTHTAILLHGLGSNGETFGRELLRSGTTSNGRSLADSFPGMKFIFPTARRRRSSAFKRATINQWFDVASLDDPSKRRDLQIDGLTESSNHVWSILKREADAILPHHVVLGGLSQGCAMAVFVLLSLDFPIGGFVGLSGWLPFRYDIMELIGSGAADPVFSEDSDDSGKGESPAPIQAVNLVRDILSKDDIDTENLNHARENLGLATPVFLGHGAEDPKIKCSLGKEAADTLQMLGMDVTWRCYPELGHWYKIPEEIDDIVEYLTGKLTIQ</sequence>
<dbReference type="STRING" id="1442369.A0A0D2HBG9"/>
<dbReference type="Gene3D" id="3.40.50.1820">
    <property type="entry name" value="alpha/beta hydrolase"/>
    <property type="match status" value="1"/>
</dbReference>
<feature type="domain" description="Phospholipase/carboxylesterase/thioesterase" evidence="2">
    <location>
        <begin position="212"/>
        <end position="280"/>
    </location>
</feature>
<dbReference type="EMBL" id="KN847476">
    <property type="protein sequence ID" value="KIX07778.1"/>
    <property type="molecule type" value="Genomic_DNA"/>
</dbReference>
<dbReference type="Pfam" id="PF02230">
    <property type="entry name" value="Abhydrolase_2"/>
    <property type="match status" value="2"/>
</dbReference>
<reference evidence="3 4" key="1">
    <citation type="submission" date="2015-01" db="EMBL/GenBank/DDBJ databases">
        <title>The Genome Sequence of Rhinocladiella mackenzie CBS 650.93.</title>
        <authorList>
            <consortium name="The Broad Institute Genomics Platform"/>
            <person name="Cuomo C."/>
            <person name="de Hoog S."/>
            <person name="Gorbushina A."/>
            <person name="Stielow B."/>
            <person name="Teixiera M."/>
            <person name="Abouelleil A."/>
            <person name="Chapman S.B."/>
            <person name="Priest M."/>
            <person name="Young S.K."/>
            <person name="Wortman J."/>
            <person name="Nusbaum C."/>
            <person name="Birren B."/>
        </authorList>
    </citation>
    <scope>NUCLEOTIDE SEQUENCE [LARGE SCALE GENOMIC DNA]</scope>
    <source>
        <strain evidence="3 4">CBS 650.93</strain>
    </source>
</reference>
<dbReference type="RefSeq" id="XP_013274914.1">
    <property type="nucleotide sequence ID" value="XM_013419460.1"/>
</dbReference>
<keyword evidence="4" id="KW-1185">Reference proteome</keyword>
<name>A0A0D2HBG9_9EURO</name>
<evidence type="ECO:0000256" key="1">
    <source>
        <dbReference type="ARBA" id="ARBA00006499"/>
    </source>
</evidence>
<dbReference type="PANTHER" id="PTHR10655">
    <property type="entry name" value="LYSOPHOSPHOLIPASE-RELATED"/>
    <property type="match status" value="1"/>
</dbReference>
<organism evidence="3 4">
    <name type="scientific">Rhinocladiella mackenziei CBS 650.93</name>
    <dbReference type="NCBI Taxonomy" id="1442369"/>
    <lineage>
        <taxon>Eukaryota</taxon>
        <taxon>Fungi</taxon>
        <taxon>Dikarya</taxon>
        <taxon>Ascomycota</taxon>
        <taxon>Pezizomycotina</taxon>
        <taxon>Eurotiomycetes</taxon>
        <taxon>Chaetothyriomycetidae</taxon>
        <taxon>Chaetothyriales</taxon>
        <taxon>Herpotrichiellaceae</taxon>
        <taxon>Rhinocladiella</taxon>
    </lineage>
</organism>
<dbReference type="GO" id="GO:0005737">
    <property type="term" value="C:cytoplasm"/>
    <property type="evidence" value="ECO:0007669"/>
    <property type="project" value="TreeGrafter"/>
</dbReference>
<dbReference type="AlphaFoldDB" id="A0A0D2HBG9"/>
<gene>
    <name evidence="3" type="ORF">Z518_02432</name>
</gene>
<dbReference type="Proteomes" id="UP000053617">
    <property type="component" value="Unassembled WGS sequence"/>
</dbReference>
<dbReference type="GO" id="GO:0008474">
    <property type="term" value="F:palmitoyl-(protein) hydrolase activity"/>
    <property type="evidence" value="ECO:0007669"/>
    <property type="project" value="TreeGrafter"/>
</dbReference>
<evidence type="ECO:0000313" key="3">
    <source>
        <dbReference type="EMBL" id="KIX07778.1"/>
    </source>
</evidence>
<feature type="domain" description="Phospholipase/carboxylesterase/thioesterase" evidence="2">
    <location>
        <begin position="9"/>
        <end position="164"/>
    </location>
</feature>
<dbReference type="PANTHER" id="PTHR10655:SF63">
    <property type="entry name" value="PHOSPHOLIPASE_CARBOXYLESTERASE_THIOESTERASE DOMAIN-CONTAINING PROTEIN"/>
    <property type="match status" value="1"/>
</dbReference>